<reference evidence="1 2" key="1">
    <citation type="submission" date="2015-11" db="EMBL/GenBank/DDBJ databases">
        <title>Genomic analysis of 38 Legionella species identifies large and diverse effector repertoires.</title>
        <authorList>
            <person name="Burstein D."/>
            <person name="Amaro F."/>
            <person name="Zusman T."/>
            <person name="Lifshitz Z."/>
            <person name="Cohen O."/>
            <person name="Gilbert J.A."/>
            <person name="Pupko T."/>
            <person name="Shuman H.A."/>
            <person name="Segal G."/>
        </authorList>
    </citation>
    <scope>NUCLEOTIDE SEQUENCE [LARGE SCALE GENOMIC DNA]</scope>
    <source>
        <strain evidence="1 2">ATCC 43878</strain>
    </source>
</reference>
<dbReference type="STRING" id="29422.Lbru_1720"/>
<comment type="caution">
    <text evidence="1">The sequence shown here is derived from an EMBL/GenBank/DDBJ whole genome shotgun (WGS) entry which is preliminary data.</text>
</comment>
<dbReference type="PATRIC" id="fig|29422.6.peg.1826"/>
<name>A0A0W0SHY9_9GAMM</name>
<dbReference type="OrthoDB" id="9954166at2"/>
<dbReference type="SUPFAM" id="SSF52047">
    <property type="entry name" value="RNI-like"/>
    <property type="match status" value="1"/>
</dbReference>
<keyword evidence="2" id="KW-1185">Reference proteome</keyword>
<dbReference type="InterPro" id="IPR032675">
    <property type="entry name" value="LRR_dom_sf"/>
</dbReference>
<proteinExistence type="predicted"/>
<sequence length="210" mass="23103">MKITFTTNQSFVPQLAEKLHNNTDTVLDLSGNPLGKRDKEELLSLIKILIHHSITSVNLSQTGLQLKSGAELVEILCEFKNTPIVTVNISGNWLGVKKTNDELKQIAQALVDAGFTEINLSSNHLGKVQENTLEEIFKILNHPSVVKIHLDNNQFDHLGGAPFVADFLCRLLGSKAVLLAGNDSFSQTVKTRMASLLEANSEEKSTLVFQ</sequence>
<dbReference type="AlphaFoldDB" id="A0A0W0SHY9"/>
<organism evidence="1 2">
    <name type="scientific">Legionella brunensis</name>
    <dbReference type="NCBI Taxonomy" id="29422"/>
    <lineage>
        <taxon>Bacteria</taxon>
        <taxon>Pseudomonadati</taxon>
        <taxon>Pseudomonadota</taxon>
        <taxon>Gammaproteobacteria</taxon>
        <taxon>Legionellales</taxon>
        <taxon>Legionellaceae</taxon>
        <taxon>Legionella</taxon>
    </lineage>
</organism>
<dbReference type="Proteomes" id="UP000054742">
    <property type="component" value="Unassembled WGS sequence"/>
</dbReference>
<evidence type="ECO:0000313" key="2">
    <source>
        <dbReference type="Proteomes" id="UP000054742"/>
    </source>
</evidence>
<accession>A0A0W0SHY9</accession>
<evidence type="ECO:0000313" key="1">
    <source>
        <dbReference type="EMBL" id="KTC82982.1"/>
    </source>
</evidence>
<gene>
    <name evidence="1" type="primary">legLC</name>
    <name evidence="1" type="ORF">Lbru_1720</name>
</gene>
<dbReference type="Gene3D" id="3.80.10.10">
    <property type="entry name" value="Ribonuclease Inhibitor"/>
    <property type="match status" value="1"/>
</dbReference>
<protein>
    <submittedName>
        <fullName evidence="1">Leucine-rich repeat-and coiled coil-containing protein</fullName>
    </submittedName>
</protein>
<dbReference type="RefSeq" id="WP_058441790.1">
    <property type="nucleotide sequence ID" value="NZ_CAAAHU010000031.1"/>
</dbReference>
<dbReference type="EMBL" id="LNXV01000019">
    <property type="protein sequence ID" value="KTC82982.1"/>
    <property type="molecule type" value="Genomic_DNA"/>
</dbReference>